<dbReference type="GO" id="GO:0017004">
    <property type="term" value="P:cytochrome complex assembly"/>
    <property type="evidence" value="ECO:0007669"/>
    <property type="project" value="UniProtKB-KW"/>
</dbReference>
<keyword evidence="5 6" id="KW-0472">Membrane</keyword>
<feature type="domain" description="ResB-like" evidence="8">
    <location>
        <begin position="61"/>
        <end position="178"/>
    </location>
</feature>
<dbReference type="InterPro" id="IPR002541">
    <property type="entry name" value="Cyt_c_assembly"/>
</dbReference>
<feature type="transmembrane region" description="Helical" evidence="6">
    <location>
        <begin position="36"/>
        <end position="58"/>
    </location>
</feature>
<feature type="domain" description="Cytochrome c assembly protein" evidence="7">
    <location>
        <begin position="548"/>
        <end position="750"/>
    </location>
</feature>
<comment type="caution">
    <text evidence="9">The sequence shown here is derived from an EMBL/GenBank/DDBJ whole genome shotgun (WGS) entry which is preliminary data.</text>
</comment>
<organism evidence="9 10">
    <name type="scientific">Marseilla massiliensis</name>
    <dbReference type="NCBI Taxonomy" id="1841864"/>
    <lineage>
        <taxon>Bacteria</taxon>
        <taxon>Pseudomonadati</taxon>
        <taxon>Bacteroidota</taxon>
        <taxon>Bacteroidia</taxon>
        <taxon>Bacteroidales</taxon>
        <taxon>Prevotellaceae</taxon>
        <taxon>Marseilla</taxon>
    </lineage>
</organism>
<proteinExistence type="predicted"/>
<dbReference type="AlphaFoldDB" id="A0A939B6W8"/>
<feature type="transmembrane region" description="Helical" evidence="6">
    <location>
        <begin position="553"/>
        <end position="569"/>
    </location>
</feature>
<feature type="transmembrane region" description="Helical" evidence="6">
    <location>
        <begin position="65"/>
        <end position="86"/>
    </location>
</feature>
<feature type="transmembrane region" description="Helical" evidence="6">
    <location>
        <begin position="232"/>
        <end position="251"/>
    </location>
</feature>
<gene>
    <name evidence="9" type="primary">ccsA</name>
    <name evidence="9" type="ORF">H6A34_12435</name>
</gene>
<reference evidence="9" key="2">
    <citation type="journal article" date="2021" name="Sci. Rep.">
        <title>The distribution of antibiotic resistance genes in chicken gut microbiota commensals.</title>
        <authorList>
            <person name="Juricova H."/>
            <person name="Matiasovicova J."/>
            <person name="Kubasova T."/>
            <person name="Cejkova D."/>
            <person name="Rychlik I."/>
        </authorList>
    </citation>
    <scope>NUCLEOTIDE SEQUENCE</scope>
    <source>
        <strain evidence="9">An824</strain>
    </source>
</reference>
<evidence type="ECO:0000256" key="2">
    <source>
        <dbReference type="ARBA" id="ARBA00022692"/>
    </source>
</evidence>
<evidence type="ECO:0000256" key="4">
    <source>
        <dbReference type="ARBA" id="ARBA00022989"/>
    </source>
</evidence>
<keyword evidence="4 6" id="KW-1133">Transmembrane helix</keyword>
<protein>
    <submittedName>
        <fullName evidence="9">Cytochrome c biogenesis protein CcsA</fullName>
    </submittedName>
</protein>
<dbReference type="GO" id="GO:0020037">
    <property type="term" value="F:heme binding"/>
    <property type="evidence" value="ECO:0007669"/>
    <property type="project" value="InterPro"/>
</dbReference>
<feature type="transmembrane region" description="Helical" evidence="6">
    <location>
        <begin position="697"/>
        <end position="718"/>
    </location>
</feature>
<dbReference type="Proteomes" id="UP000706891">
    <property type="component" value="Unassembled WGS sequence"/>
</dbReference>
<dbReference type="GO" id="GO:0005886">
    <property type="term" value="C:plasma membrane"/>
    <property type="evidence" value="ECO:0007669"/>
    <property type="project" value="TreeGrafter"/>
</dbReference>
<dbReference type="PANTHER" id="PTHR30071:SF1">
    <property type="entry name" value="CYTOCHROME B_B6 PROTEIN-RELATED"/>
    <property type="match status" value="1"/>
</dbReference>
<evidence type="ECO:0000256" key="5">
    <source>
        <dbReference type="ARBA" id="ARBA00023136"/>
    </source>
</evidence>
<reference evidence="9" key="1">
    <citation type="submission" date="2020-08" db="EMBL/GenBank/DDBJ databases">
        <authorList>
            <person name="Cejkova D."/>
            <person name="Kubasova T."/>
            <person name="Jahodarova E."/>
            <person name="Rychlik I."/>
        </authorList>
    </citation>
    <scope>NUCLEOTIDE SEQUENCE</scope>
    <source>
        <strain evidence="9">An824</strain>
    </source>
</reference>
<feature type="transmembrane region" description="Helical" evidence="6">
    <location>
        <begin position="192"/>
        <end position="212"/>
    </location>
</feature>
<evidence type="ECO:0000259" key="8">
    <source>
        <dbReference type="Pfam" id="PF05140"/>
    </source>
</evidence>
<feature type="transmembrane region" description="Helical" evidence="6">
    <location>
        <begin position="725"/>
        <end position="746"/>
    </location>
</feature>
<keyword evidence="2 6" id="KW-0812">Transmembrane</keyword>
<feature type="transmembrane region" description="Helical" evidence="6">
    <location>
        <begin position="574"/>
        <end position="593"/>
    </location>
</feature>
<feature type="transmembrane region" description="Helical" evidence="6">
    <location>
        <begin position="662"/>
        <end position="682"/>
    </location>
</feature>
<keyword evidence="10" id="KW-1185">Reference proteome</keyword>
<dbReference type="EMBL" id="JACJJG010000111">
    <property type="protein sequence ID" value="MBM6674679.1"/>
    <property type="molecule type" value="Genomic_DNA"/>
</dbReference>
<sequence>MLKKILFALYILVIVVMAAATFVEKFRGTEFVHASVYGSWWFVGLWAVLALLAVAYFVGRRVRRASVVLLHLSFAVILAGALLTHVTSWQGAVRLRVGETVSTYYENVSGGDVVERKLPFELRLESFDVKYHDGTRAEADYVSRFTITDGGATQRAEVSMNNVWKYRSVRFYQSSYDPDMRGSILALNSDPWGIPVTYAGYALLFLSLVWLLVDPKGAFRRLFKSDMMRRGVLSVMAVCAMSQAAGAANTLPRETADRLGRLNILYNDRVCPLQTFAVDFTKKLCGSARYGDYTPEQVLAGFIFYGDEWSAEPIIRVKNGPLRDALQLPGRCSVNTFFNQVMGGYILGPYLNEYYHGHNGKFHKQVADIDDRLMMVMELRRGTLLRVFPFTSGGKTTWYSPTENITDTLVDEAHRKYMQNVFSLIYGEVLASSYGNVDKILDKMLKYQQLNGGSSLPSAAQVKAERLYNAIPFATILFMVNLTLGVVLLIIGLVRLIRPVKTDEPDRPDKALLRAVPVVGGALLGLSLLALTACIALRWIVGGRVPMANGYETMLLMAWFVMVLALVAARRFRIALPFGFLMSGFFLLVSHINQMDPQITHIMPVLSSPLLSVHVSVIMMSFALLSLTFICGLTAIILRLVRGRNAVELDGQLDSLALLSRLLLYPALTLLGVGIFVGAIWANVSWGAYWSWDAKEVWGLITLMVYAVAAHAASVPFLRRSMGYHIFMTLAFLTLVMTYFGVNYFLGGMHSYA</sequence>
<evidence type="ECO:0000256" key="6">
    <source>
        <dbReference type="SAM" id="Phobius"/>
    </source>
</evidence>
<dbReference type="InterPro" id="IPR007816">
    <property type="entry name" value="ResB-like_domain"/>
</dbReference>
<keyword evidence="3" id="KW-0201">Cytochrome c-type biogenesis</keyword>
<dbReference type="PANTHER" id="PTHR30071">
    <property type="entry name" value="HEME EXPORTER PROTEIN C"/>
    <property type="match status" value="1"/>
</dbReference>
<name>A0A939B6W8_9BACT</name>
<evidence type="ECO:0000256" key="1">
    <source>
        <dbReference type="ARBA" id="ARBA00004141"/>
    </source>
</evidence>
<dbReference type="Pfam" id="PF05140">
    <property type="entry name" value="ResB"/>
    <property type="match status" value="1"/>
</dbReference>
<accession>A0A939B6W8</accession>
<evidence type="ECO:0000313" key="9">
    <source>
        <dbReference type="EMBL" id="MBM6674679.1"/>
    </source>
</evidence>
<comment type="subcellular location">
    <subcellularLocation>
        <location evidence="1">Membrane</location>
        <topology evidence="1">Multi-pass membrane protein</topology>
    </subcellularLocation>
</comment>
<dbReference type="InterPro" id="IPR045062">
    <property type="entry name" value="Cyt_c_biogenesis_CcsA/CcmC"/>
</dbReference>
<feature type="transmembrane region" description="Helical" evidence="6">
    <location>
        <begin position="515"/>
        <end position="541"/>
    </location>
</feature>
<dbReference type="RefSeq" id="WP_205105781.1">
    <property type="nucleotide sequence ID" value="NZ_JACJJG010000111.1"/>
</dbReference>
<evidence type="ECO:0000256" key="3">
    <source>
        <dbReference type="ARBA" id="ARBA00022748"/>
    </source>
</evidence>
<dbReference type="Pfam" id="PF01578">
    <property type="entry name" value="Cytochrom_C_asm"/>
    <property type="match status" value="1"/>
</dbReference>
<evidence type="ECO:0000313" key="10">
    <source>
        <dbReference type="Proteomes" id="UP000706891"/>
    </source>
</evidence>
<evidence type="ECO:0000259" key="7">
    <source>
        <dbReference type="Pfam" id="PF01578"/>
    </source>
</evidence>
<feature type="transmembrane region" description="Helical" evidence="6">
    <location>
        <begin position="613"/>
        <end position="641"/>
    </location>
</feature>
<feature type="transmembrane region" description="Helical" evidence="6">
    <location>
        <begin position="470"/>
        <end position="494"/>
    </location>
</feature>